<dbReference type="PANTHER" id="PTHR30011">
    <property type="entry name" value="ALKANESULFONATE MONOOXYGENASE-RELATED"/>
    <property type="match status" value="1"/>
</dbReference>
<dbReference type="PANTHER" id="PTHR30011:SF16">
    <property type="entry name" value="C2H2 FINGER DOMAIN TRANSCRIPTION FACTOR (EUROFUNG)-RELATED"/>
    <property type="match status" value="1"/>
</dbReference>
<evidence type="ECO:0000256" key="3">
    <source>
        <dbReference type="ARBA" id="ARBA00023002"/>
    </source>
</evidence>
<dbReference type="InterPro" id="IPR016215">
    <property type="entry name" value="NTA_MOA"/>
</dbReference>
<gene>
    <name evidence="7" type="ORF">GCM10023351_32470</name>
</gene>
<accession>A0ABP9ASM6</accession>
<evidence type="ECO:0000256" key="5">
    <source>
        <dbReference type="ARBA" id="ARBA00033748"/>
    </source>
</evidence>
<proteinExistence type="inferred from homology"/>
<dbReference type="CDD" id="cd01095">
    <property type="entry name" value="Nitrilotriacetate_monoxgenase"/>
    <property type="match status" value="1"/>
</dbReference>
<evidence type="ECO:0000313" key="8">
    <source>
        <dbReference type="Proteomes" id="UP001501645"/>
    </source>
</evidence>
<reference evidence="8" key="1">
    <citation type="journal article" date="2019" name="Int. J. Syst. Evol. Microbiol.">
        <title>The Global Catalogue of Microorganisms (GCM) 10K type strain sequencing project: providing services to taxonomists for standard genome sequencing and annotation.</title>
        <authorList>
            <consortium name="The Broad Institute Genomics Platform"/>
            <consortium name="The Broad Institute Genome Sequencing Center for Infectious Disease"/>
            <person name="Wu L."/>
            <person name="Ma J."/>
        </authorList>
    </citation>
    <scope>NUCLEOTIDE SEQUENCE [LARGE SCALE GENOMIC DNA]</scope>
    <source>
        <strain evidence="8">JCM 18537</strain>
    </source>
</reference>
<comment type="similarity">
    <text evidence="5">Belongs to the NtaA/SnaA/DszA monooxygenase family.</text>
</comment>
<dbReference type="EMBL" id="BAABKO010000007">
    <property type="protein sequence ID" value="GAA4784421.1"/>
    <property type="molecule type" value="Genomic_DNA"/>
</dbReference>
<evidence type="ECO:0000256" key="1">
    <source>
        <dbReference type="ARBA" id="ARBA00022630"/>
    </source>
</evidence>
<name>A0ABP9ASM6_9MICO</name>
<dbReference type="RefSeq" id="WP_345441625.1">
    <property type="nucleotide sequence ID" value="NZ_BAABKO010000007.1"/>
</dbReference>
<evidence type="ECO:0000259" key="6">
    <source>
        <dbReference type="Pfam" id="PF00296"/>
    </source>
</evidence>
<feature type="domain" description="Luciferase-like" evidence="6">
    <location>
        <begin position="28"/>
        <end position="390"/>
    </location>
</feature>
<keyword evidence="8" id="KW-1185">Reference proteome</keyword>
<dbReference type="InterPro" id="IPR011251">
    <property type="entry name" value="Luciferase-like_dom"/>
</dbReference>
<dbReference type="Gene3D" id="3.20.20.30">
    <property type="entry name" value="Luciferase-like domain"/>
    <property type="match status" value="1"/>
</dbReference>
<keyword evidence="2" id="KW-0288">FMN</keyword>
<dbReference type="InterPro" id="IPR036661">
    <property type="entry name" value="Luciferase-like_sf"/>
</dbReference>
<keyword evidence="3" id="KW-0560">Oxidoreductase</keyword>
<evidence type="ECO:0000256" key="2">
    <source>
        <dbReference type="ARBA" id="ARBA00022643"/>
    </source>
</evidence>
<dbReference type="Proteomes" id="UP001501645">
    <property type="component" value="Unassembled WGS sequence"/>
</dbReference>
<dbReference type="Pfam" id="PF00296">
    <property type="entry name" value="Bac_luciferase"/>
    <property type="match status" value="1"/>
</dbReference>
<keyword evidence="4" id="KW-0503">Monooxygenase</keyword>
<organism evidence="7 8">
    <name type="scientific">Microbacterium gilvum</name>
    <dbReference type="NCBI Taxonomy" id="1336204"/>
    <lineage>
        <taxon>Bacteria</taxon>
        <taxon>Bacillati</taxon>
        <taxon>Actinomycetota</taxon>
        <taxon>Actinomycetes</taxon>
        <taxon>Micrococcales</taxon>
        <taxon>Microbacteriaceae</taxon>
        <taxon>Microbacterium</taxon>
    </lineage>
</organism>
<keyword evidence="1" id="KW-0285">Flavoprotein</keyword>
<dbReference type="PIRSF" id="PIRSF000337">
    <property type="entry name" value="NTA_MOA"/>
    <property type="match status" value="1"/>
</dbReference>
<dbReference type="NCBIfam" id="TIGR03860">
    <property type="entry name" value="FMN_nitrolo"/>
    <property type="match status" value="1"/>
</dbReference>
<sequence>MTKRIKLNAVTVNGPTVSPGLWAHPDDRSREYRDLQYWTDIARTLEAARFDSLFFADMLGLYDVYRASPAPALEQAIQVPINDPTYLIPALAHVTENLGFAVTISTTYEQPYPVARRLSTLDQLTGGRVGWNIVTSNLPSAARLYGHAEEIPASDRYDRAEEFLDVAYKLWETSWEDDAEIVDKAGKRYVDIDKVHDIGHVGTHFSVYGTHTVQPTPQRTPFLFQAGSSERGRQFAATHAEAVFLNTPTAGATKTIIDDIRRRAEDAGRDPASVLFFPKITPITGENDEAASARFSDFLSYSNKEGIFTLLGAWTGLDFSTSDDSRKIAFLERADQRGLVESLRRKQPGARLDVDELANVFAFGTSWLSIGGPEKLADAIEEYIEETGADGFNVASVVQPSTVAEFARHVVPELQRRGRVQTEYQPGTYRQKISGGDARVRADHPAAAVALQAGVSR</sequence>
<dbReference type="SUPFAM" id="SSF51679">
    <property type="entry name" value="Bacterial luciferase-like"/>
    <property type="match status" value="1"/>
</dbReference>
<evidence type="ECO:0000256" key="4">
    <source>
        <dbReference type="ARBA" id="ARBA00023033"/>
    </source>
</evidence>
<evidence type="ECO:0000313" key="7">
    <source>
        <dbReference type="EMBL" id="GAA4784421.1"/>
    </source>
</evidence>
<protein>
    <submittedName>
        <fullName evidence="7">LLM class flavin-dependent oxidoreductase</fullName>
    </submittedName>
</protein>
<comment type="caution">
    <text evidence="7">The sequence shown here is derived from an EMBL/GenBank/DDBJ whole genome shotgun (WGS) entry which is preliminary data.</text>
</comment>
<dbReference type="InterPro" id="IPR051260">
    <property type="entry name" value="Diverse_substr_monoxygenases"/>
</dbReference>